<evidence type="ECO:0000313" key="2">
    <source>
        <dbReference type="Proteomes" id="UP001219934"/>
    </source>
</evidence>
<organism evidence="1 2">
    <name type="scientific">Pogonophryne albipinna</name>
    <dbReference type="NCBI Taxonomy" id="1090488"/>
    <lineage>
        <taxon>Eukaryota</taxon>
        <taxon>Metazoa</taxon>
        <taxon>Chordata</taxon>
        <taxon>Craniata</taxon>
        <taxon>Vertebrata</taxon>
        <taxon>Euteleostomi</taxon>
        <taxon>Actinopterygii</taxon>
        <taxon>Neopterygii</taxon>
        <taxon>Teleostei</taxon>
        <taxon>Neoteleostei</taxon>
        <taxon>Acanthomorphata</taxon>
        <taxon>Eupercaria</taxon>
        <taxon>Perciformes</taxon>
        <taxon>Notothenioidei</taxon>
        <taxon>Pogonophryne</taxon>
    </lineage>
</organism>
<gene>
    <name evidence="1" type="ORF">JOQ06_026842</name>
</gene>
<accession>A0AAD6BAW7</accession>
<reference evidence="1" key="1">
    <citation type="submission" date="2022-11" db="EMBL/GenBank/DDBJ databases">
        <title>Chromosome-level genome of Pogonophryne albipinna.</title>
        <authorList>
            <person name="Jo E."/>
        </authorList>
    </citation>
    <scope>NUCLEOTIDE SEQUENCE</scope>
    <source>
        <strain evidence="1">SGF0006</strain>
        <tissue evidence="1">Muscle</tissue>
    </source>
</reference>
<proteinExistence type="predicted"/>
<sequence>MVNYIKSRPLNTRLFANLCNELGSEHQGLLFHTEVRWLSRGNVLSRQYELQDEAAIFQIKQKATIGQSVCLIGNGPLFH</sequence>
<keyword evidence="2" id="KW-1185">Reference proteome</keyword>
<dbReference type="PANTHER" id="PTHR45913">
    <property type="entry name" value="EPM2A-INTERACTING PROTEIN 1"/>
    <property type="match status" value="1"/>
</dbReference>
<dbReference type="EMBL" id="JAPTMU010000007">
    <property type="protein sequence ID" value="KAJ4940545.1"/>
    <property type="molecule type" value="Genomic_DNA"/>
</dbReference>
<name>A0AAD6BAW7_9TELE</name>
<evidence type="ECO:0000313" key="1">
    <source>
        <dbReference type="EMBL" id="KAJ4940545.1"/>
    </source>
</evidence>
<dbReference type="Proteomes" id="UP001219934">
    <property type="component" value="Unassembled WGS sequence"/>
</dbReference>
<dbReference type="AlphaFoldDB" id="A0AAD6BAW7"/>
<protein>
    <submittedName>
        <fullName evidence="1">Uncharacterized protein</fullName>
    </submittedName>
</protein>
<dbReference type="PANTHER" id="PTHR45913:SF19">
    <property type="entry name" value="LOW QUALITY PROTEIN: ZINC FINGER BED DOMAIN-CONTAINING PROTEIN 5-LIKE"/>
    <property type="match status" value="1"/>
</dbReference>
<comment type="caution">
    <text evidence="1">The sequence shown here is derived from an EMBL/GenBank/DDBJ whole genome shotgun (WGS) entry which is preliminary data.</text>
</comment>